<reference evidence="2 3" key="1">
    <citation type="submission" date="2019-11" db="EMBL/GenBank/DDBJ databases">
        <title>Metabolism of dissolved organic matter in forest soils.</title>
        <authorList>
            <person name="Cyle K.T."/>
            <person name="Wilhelm R.C."/>
            <person name="Martinez C.E."/>
        </authorList>
    </citation>
    <scope>NUCLEOTIDE SEQUENCE [LARGE SCALE GENOMIC DNA]</scope>
    <source>
        <strain evidence="2 3">5N</strain>
    </source>
</reference>
<evidence type="ECO:0000313" key="3">
    <source>
        <dbReference type="Proteomes" id="UP000655523"/>
    </source>
</evidence>
<dbReference type="Proteomes" id="UP000655523">
    <property type="component" value="Unassembled WGS sequence"/>
</dbReference>
<accession>A0A972NM64</accession>
<evidence type="ECO:0000313" key="2">
    <source>
        <dbReference type="EMBL" id="NPT54833.1"/>
    </source>
</evidence>
<organism evidence="2 3">
    <name type="scientific">Paraburkholderia elongata</name>
    <dbReference type="NCBI Taxonomy" id="2675747"/>
    <lineage>
        <taxon>Bacteria</taxon>
        <taxon>Pseudomonadati</taxon>
        <taxon>Pseudomonadota</taxon>
        <taxon>Betaproteobacteria</taxon>
        <taxon>Burkholderiales</taxon>
        <taxon>Burkholderiaceae</taxon>
        <taxon>Paraburkholderia</taxon>
    </lineage>
</organism>
<proteinExistence type="predicted"/>
<evidence type="ECO:0000256" key="1">
    <source>
        <dbReference type="SAM" id="MobiDB-lite"/>
    </source>
</evidence>
<dbReference type="AlphaFoldDB" id="A0A972NM64"/>
<feature type="region of interest" description="Disordered" evidence="1">
    <location>
        <begin position="290"/>
        <end position="320"/>
    </location>
</feature>
<keyword evidence="3" id="KW-1185">Reference proteome</keyword>
<sequence length="320" mass="35946">MPQRTDRPKGMRARRDRNGAVTYYLLREDGSKLVLGQNFELACAQWVHEQQSRVALARPATALELLHGIEQCTLPLASRQATARRRSEMDTLRGFFTEHGDPKLEEITGEDVFLRWYGNTVRPGRPDSAIRMFRLVWKSASKLGIVSTGCPWNTFDLRKAQLKMEAADVVRHFASAPLSELLEDLMGRTAVTTVEFPGAVESDYVERLRVELSHAASRAVMMLRKSGRTDLVAPVYQLEINDLLSLRRSTCLALIRPPGSILLQHQRAEILASLKTKTKCSDDTADVGTYLAQGPRDQENEPMPVLTQKDSLEATTWPTD</sequence>
<gene>
    <name evidence="2" type="ORF">GNZ13_09480</name>
</gene>
<protein>
    <submittedName>
        <fullName evidence="2">Uncharacterized protein</fullName>
    </submittedName>
</protein>
<comment type="caution">
    <text evidence="2">The sequence shown here is derived from an EMBL/GenBank/DDBJ whole genome shotgun (WGS) entry which is preliminary data.</text>
</comment>
<name>A0A972NM64_9BURK</name>
<dbReference type="EMBL" id="WOEZ01000043">
    <property type="protein sequence ID" value="NPT54833.1"/>
    <property type="molecule type" value="Genomic_DNA"/>
</dbReference>
<dbReference type="RefSeq" id="WP_172162641.1">
    <property type="nucleotide sequence ID" value="NZ_WOEZ01000043.1"/>
</dbReference>